<sequence>MLALAASGCAVSTETDLAAARAAEGAPEPEVVSAAAAELGQSPQGAAACGAAWVGDGGCAPDTPAPIAQEGGSCGGFTRGPAPVCAAGLYCSYTLEDVCGWADASGLCAERPASCAEVYAPVCGCNNRTYANACKAAMDGAAVYAHGECEAAPQEE</sequence>
<dbReference type="InterPro" id="IPR002350">
    <property type="entry name" value="Kazal_dom"/>
</dbReference>
<feature type="domain" description="Kazal-like" evidence="1">
    <location>
        <begin position="102"/>
        <end position="151"/>
    </location>
</feature>
<dbReference type="CDD" id="cd00104">
    <property type="entry name" value="KAZAL_FS"/>
    <property type="match status" value="1"/>
</dbReference>
<accession>A0A150RY71</accession>
<evidence type="ECO:0000259" key="1">
    <source>
        <dbReference type="PROSITE" id="PS51465"/>
    </source>
</evidence>
<reference evidence="2 3" key="1">
    <citation type="submission" date="2014-02" db="EMBL/GenBank/DDBJ databases">
        <title>The small core and large imbalanced accessory genome model reveals a collaborative survival strategy of Sorangium cellulosum strains in nature.</title>
        <authorList>
            <person name="Han K."/>
            <person name="Peng R."/>
            <person name="Blom J."/>
            <person name="Li Y.-Z."/>
        </authorList>
    </citation>
    <scope>NUCLEOTIDE SEQUENCE [LARGE SCALE GENOMIC DNA]</scope>
    <source>
        <strain evidence="2 3">So0011-07</strain>
    </source>
</reference>
<evidence type="ECO:0000313" key="3">
    <source>
        <dbReference type="Proteomes" id="UP000075635"/>
    </source>
</evidence>
<name>A0A150RY71_SORCE</name>
<dbReference type="EMBL" id="JEMB01001779">
    <property type="protein sequence ID" value="KYF85133.1"/>
    <property type="molecule type" value="Genomic_DNA"/>
</dbReference>
<dbReference type="PROSITE" id="PS51465">
    <property type="entry name" value="KAZAL_2"/>
    <property type="match status" value="1"/>
</dbReference>
<dbReference type="InterPro" id="IPR036058">
    <property type="entry name" value="Kazal_dom_sf"/>
</dbReference>
<dbReference type="Proteomes" id="UP000075635">
    <property type="component" value="Unassembled WGS sequence"/>
</dbReference>
<dbReference type="AlphaFoldDB" id="A0A150RY71"/>
<proteinExistence type="predicted"/>
<dbReference type="Pfam" id="PF00050">
    <property type="entry name" value="Kazal_1"/>
    <property type="match status" value="1"/>
</dbReference>
<dbReference type="SUPFAM" id="SSF100895">
    <property type="entry name" value="Kazal-type serine protease inhibitors"/>
    <property type="match status" value="1"/>
</dbReference>
<dbReference type="Gene3D" id="3.30.60.30">
    <property type="match status" value="1"/>
</dbReference>
<evidence type="ECO:0000313" key="2">
    <source>
        <dbReference type="EMBL" id="KYF85133.1"/>
    </source>
</evidence>
<comment type="caution">
    <text evidence="2">The sequence shown here is derived from an EMBL/GenBank/DDBJ whole genome shotgun (WGS) entry which is preliminary data.</text>
</comment>
<protein>
    <recommendedName>
        <fullName evidence="1">Kazal-like domain-containing protein</fullName>
    </recommendedName>
</protein>
<gene>
    <name evidence="2" type="ORF">BE17_35045</name>
</gene>
<organism evidence="2 3">
    <name type="scientific">Sorangium cellulosum</name>
    <name type="common">Polyangium cellulosum</name>
    <dbReference type="NCBI Taxonomy" id="56"/>
    <lineage>
        <taxon>Bacteria</taxon>
        <taxon>Pseudomonadati</taxon>
        <taxon>Myxococcota</taxon>
        <taxon>Polyangia</taxon>
        <taxon>Polyangiales</taxon>
        <taxon>Polyangiaceae</taxon>
        <taxon>Sorangium</taxon>
    </lineage>
</organism>